<feature type="region of interest" description="Disordered" evidence="1">
    <location>
        <begin position="120"/>
        <end position="153"/>
    </location>
</feature>
<keyword evidence="3" id="KW-1185">Reference proteome</keyword>
<dbReference type="Proteomes" id="UP001224775">
    <property type="component" value="Unassembled WGS sequence"/>
</dbReference>
<reference evidence="2" key="1">
    <citation type="submission" date="2023-06" db="EMBL/GenBank/DDBJ databases">
        <title>Survivors Of The Sea: Transcriptome response of Skeletonema marinoi to long-term dormancy.</title>
        <authorList>
            <person name="Pinder M.I.M."/>
            <person name="Kourtchenko O."/>
            <person name="Robertson E.K."/>
            <person name="Larsson T."/>
            <person name="Maumus F."/>
            <person name="Osuna-Cruz C.M."/>
            <person name="Vancaester E."/>
            <person name="Stenow R."/>
            <person name="Vandepoele K."/>
            <person name="Ploug H."/>
            <person name="Bruchert V."/>
            <person name="Godhe A."/>
            <person name="Topel M."/>
        </authorList>
    </citation>
    <scope>NUCLEOTIDE SEQUENCE</scope>
    <source>
        <strain evidence="2">R05AC</strain>
    </source>
</reference>
<protein>
    <submittedName>
        <fullName evidence="2">Uncharacterized protein</fullName>
    </submittedName>
</protein>
<name>A0AAD9DHE5_9STRA</name>
<evidence type="ECO:0000256" key="1">
    <source>
        <dbReference type="SAM" id="MobiDB-lite"/>
    </source>
</evidence>
<accession>A0AAD9DHE5</accession>
<gene>
    <name evidence="2" type="ORF">QTG54_002781</name>
</gene>
<dbReference type="AlphaFoldDB" id="A0AAD9DHE5"/>
<sequence>MSFPTRAAKLKVIQTQLNSNRRAAMCHLQGIEQSNATLYRQIDPLVLPEVLSLVGQTHGQGELYMALKSSIAGVMSLVNRTECLKQKREERIEYLKQQLNHHAAEAAHLAAEAAYHTAKSEEFQDELSAMEEENNGTQGETYNDSRGIKRRRK</sequence>
<feature type="compositionally biased region" description="Acidic residues" evidence="1">
    <location>
        <begin position="123"/>
        <end position="134"/>
    </location>
</feature>
<evidence type="ECO:0000313" key="3">
    <source>
        <dbReference type="Proteomes" id="UP001224775"/>
    </source>
</evidence>
<evidence type="ECO:0000313" key="2">
    <source>
        <dbReference type="EMBL" id="KAK1746174.1"/>
    </source>
</evidence>
<proteinExistence type="predicted"/>
<comment type="caution">
    <text evidence="2">The sequence shown here is derived from an EMBL/GenBank/DDBJ whole genome shotgun (WGS) entry which is preliminary data.</text>
</comment>
<organism evidence="2 3">
    <name type="scientific">Skeletonema marinoi</name>
    <dbReference type="NCBI Taxonomy" id="267567"/>
    <lineage>
        <taxon>Eukaryota</taxon>
        <taxon>Sar</taxon>
        <taxon>Stramenopiles</taxon>
        <taxon>Ochrophyta</taxon>
        <taxon>Bacillariophyta</taxon>
        <taxon>Coscinodiscophyceae</taxon>
        <taxon>Thalassiosirophycidae</taxon>
        <taxon>Thalassiosirales</taxon>
        <taxon>Skeletonemataceae</taxon>
        <taxon>Skeletonema</taxon>
        <taxon>Skeletonema marinoi-dohrnii complex</taxon>
    </lineage>
</organism>
<dbReference type="EMBL" id="JATAAI010000004">
    <property type="protein sequence ID" value="KAK1746174.1"/>
    <property type="molecule type" value="Genomic_DNA"/>
</dbReference>
<feature type="compositionally biased region" description="Polar residues" evidence="1">
    <location>
        <begin position="135"/>
        <end position="144"/>
    </location>
</feature>